<organism evidence="1 2">
    <name type="scientific">Persea americana</name>
    <name type="common">Avocado</name>
    <dbReference type="NCBI Taxonomy" id="3435"/>
    <lineage>
        <taxon>Eukaryota</taxon>
        <taxon>Viridiplantae</taxon>
        <taxon>Streptophyta</taxon>
        <taxon>Embryophyta</taxon>
        <taxon>Tracheophyta</taxon>
        <taxon>Spermatophyta</taxon>
        <taxon>Magnoliopsida</taxon>
        <taxon>Magnoliidae</taxon>
        <taxon>Laurales</taxon>
        <taxon>Lauraceae</taxon>
        <taxon>Persea</taxon>
    </lineage>
</organism>
<accession>A0ACC2LSZ7</accession>
<comment type="caution">
    <text evidence="1">The sequence shown here is derived from an EMBL/GenBank/DDBJ whole genome shotgun (WGS) entry which is preliminary data.</text>
</comment>
<dbReference type="EMBL" id="CM056811">
    <property type="protein sequence ID" value="KAJ8636496.1"/>
    <property type="molecule type" value="Genomic_DNA"/>
</dbReference>
<name>A0ACC2LSZ7_PERAE</name>
<proteinExistence type="predicted"/>
<sequence length="160" mass="17837">MNKRAQTLTSLENMNQKRGRIRRNEAVGSSESCDRSTDIEAVATKEDDVSKRNSQTTSGHYQWRLTRQKKNIIHNENSSQPAGETVQLSHGGPGKVQLSHGGPGNLDVLPSDRPGEASLVDHQAEATRLTRRNDTSKHNNSPSLFSWLQCPHHVFHSFES</sequence>
<gene>
    <name evidence="1" type="ORF">MRB53_010763</name>
</gene>
<evidence type="ECO:0000313" key="1">
    <source>
        <dbReference type="EMBL" id="KAJ8636496.1"/>
    </source>
</evidence>
<dbReference type="Proteomes" id="UP001234297">
    <property type="component" value="Chromosome 3"/>
</dbReference>
<keyword evidence="2" id="KW-1185">Reference proteome</keyword>
<protein>
    <submittedName>
        <fullName evidence="1">Uncharacterized protein</fullName>
    </submittedName>
</protein>
<reference evidence="1 2" key="1">
    <citation type="journal article" date="2022" name="Hortic Res">
        <title>A haplotype resolved chromosomal level avocado genome allows analysis of novel avocado genes.</title>
        <authorList>
            <person name="Nath O."/>
            <person name="Fletcher S.J."/>
            <person name="Hayward A."/>
            <person name="Shaw L.M."/>
            <person name="Masouleh A.K."/>
            <person name="Furtado A."/>
            <person name="Henry R.J."/>
            <person name="Mitter N."/>
        </authorList>
    </citation>
    <scope>NUCLEOTIDE SEQUENCE [LARGE SCALE GENOMIC DNA]</scope>
    <source>
        <strain evidence="2">cv. Hass</strain>
    </source>
</reference>
<evidence type="ECO:0000313" key="2">
    <source>
        <dbReference type="Proteomes" id="UP001234297"/>
    </source>
</evidence>